<evidence type="ECO:0000313" key="2">
    <source>
        <dbReference type="EMBL" id="MDQ0154193.1"/>
    </source>
</evidence>
<comment type="caution">
    <text evidence="2">The sequence shown here is derived from an EMBL/GenBank/DDBJ whole genome shotgun (WGS) entry which is preliminary data.</text>
</comment>
<keyword evidence="1" id="KW-0808">Transferase</keyword>
<name>A0ABT9UZS6_9BACL</name>
<sequence length="383" mass="44443">MKKIYVATKARGFLLNLFNSEFDNIEFINDPKKIYETNSKRKILISKLVKSRIADHLGLIQRIRVKKGFFEGAFSYNRFLKSEAEYVIYLENPLALVHYSTGRNKTLLSKGRLRKYLSDPKLKSIICLSKACYETVNQFYSIPNSVKISQLYPLVKANDLTSQESIRVKCRKEVITCLFISSNFKLKGGRDILLAFKKLKDLGVNNVKLKIITQLDSIDMSVQKEIEENENVSISDFKFSKEDLNLVYNDSCILLNPTRQDSFSLVVLEAMKSGNAVLTTDLYAIPEMVKNGYNGYLTKPKFRFFNYDNLPNENVWNNREGTIYSDYIDYNIVDFLFNKIMFLNTNRDELVRMALNSFKISNSGDFNENFIKDKWNKILLDIK</sequence>
<dbReference type="SUPFAM" id="SSF53756">
    <property type="entry name" value="UDP-Glycosyltransferase/glycogen phosphorylase"/>
    <property type="match status" value="1"/>
</dbReference>
<dbReference type="PANTHER" id="PTHR46401">
    <property type="entry name" value="GLYCOSYLTRANSFERASE WBBK-RELATED"/>
    <property type="match status" value="1"/>
</dbReference>
<protein>
    <submittedName>
        <fullName evidence="2">Glycosyltransferase involved in cell wall biosynthesis</fullName>
    </submittedName>
</protein>
<keyword evidence="3" id="KW-1185">Reference proteome</keyword>
<dbReference type="PANTHER" id="PTHR46401:SF2">
    <property type="entry name" value="GLYCOSYLTRANSFERASE WBBK-RELATED"/>
    <property type="match status" value="1"/>
</dbReference>
<dbReference type="CDD" id="cd03801">
    <property type="entry name" value="GT4_PimA-like"/>
    <property type="match status" value="1"/>
</dbReference>
<dbReference type="Pfam" id="PF13692">
    <property type="entry name" value="Glyco_trans_1_4"/>
    <property type="match status" value="1"/>
</dbReference>
<evidence type="ECO:0000256" key="1">
    <source>
        <dbReference type="ARBA" id="ARBA00022679"/>
    </source>
</evidence>
<dbReference type="Proteomes" id="UP001231362">
    <property type="component" value="Unassembled WGS sequence"/>
</dbReference>
<dbReference type="EMBL" id="JAUSTU010000002">
    <property type="protein sequence ID" value="MDQ0154193.1"/>
    <property type="molecule type" value="Genomic_DNA"/>
</dbReference>
<gene>
    <name evidence="2" type="ORF">J2S07_000497</name>
</gene>
<reference evidence="2 3" key="1">
    <citation type="submission" date="2023-07" db="EMBL/GenBank/DDBJ databases">
        <title>Genomic Encyclopedia of Type Strains, Phase IV (KMG-IV): sequencing the most valuable type-strain genomes for metagenomic binning, comparative biology and taxonomic classification.</title>
        <authorList>
            <person name="Goeker M."/>
        </authorList>
    </citation>
    <scope>NUCLEOTIDE SEQUENCE [LARGE SCALE GENOMIC DNA]</scope>
    <source>
        <strain evidence="2 3">DSM 23948</strain>
    </source>
</reference>
<evidence type="ECO:0000313" key="3">
    <source>
        <dbReference type="Proteomes" id="UP001231362"/>
    </source>
</evidence>
<proteinExistence type="predicted"/>
<dbReference type="Gene3D" id="3.40.50.2000">
    <property type="entry name" value="Glycogen Phosphorylase B"/>
    <property type="match status" value="2"/>
</dbReference>
<accession>A0ABT9UZS6</accession>
<dbReference type="RefSeq" id="WP_307148810.1">
    <property type="nucleotide sequence ID" value="NZ_JAUSTU010000002.1"/>
</dbReference>
<organism evidence="2 3">
    <name type="scientific">Anoxybacillus andreesenii</name>
    <dbReference type="NCBI Taxonomy" id="1325932"/>
    <lineage>
        <taxon>Bacteria</taxon>
        <taxon>Bacillati</taxon>
        <taxon>Bacillota</taxon>
        <taxon>Bacilli</taxon>
        <taxon>Bacillales</taxon>
        <taxon>Anoxybacillaceae</taxon>
        <taxon>Anoxybacillus</taxon>
    </lineage>
</organism>